<dbReference type="Gene3D" id="3.20.20.70">
    <property type="entry name" value="Aldolase class I"/>
    <property type="match status" value="1"/>
</dbReference>
<accession>A0A7D5SY39</accession>
<dbReference type="GO" id="GO:0010181">
    <property type="term" value="F:FMN binding"/>
    <property type="evidence" value="ECO:0007669"/>
    <property type="project" value="InterPro"/>
</dbReference>
<keyword evidence="5" id="KW-1185">Reference proteome</keyword>
<dbReference type="InterPro" id="IPR051799">
    <property type="entry name" value="NADH_flavin_oxidoreductase"/>
</dbReference>
<gene>
    <name evidence="4" type="ORF">HZS55_01210</name>
</gene>
<sequence>MPTLDDPVSIGGVDLPNRLYRAPLLECAGNGPDAVDTLLDELEPTAAAGVGLIFQGASIVTAESGCAAPNMTRVHDPAFVDRCSRLTDAVHDRGGRIFVQLGHGGLRSLAVWHAEQRARNPDHEELAVSRPPPQLRALDRLGLVEFRPRVMTTSEVYELAEQFGKAAGYAADAGYDGVHLSGANMGIVQQFLSPFYNRRDDEFGTDPDEPPGSGGVAFLEAVHDAVREHAGDIPLVTKVPAETAAPRFVRRRLSRTDAIDICERVAEIGYDAVVPVEVSTFWDMSVVRGAYPERAWDHADLQSGYAGALGSPLKARAVAALNRLQSRRFPEEPGWNAALCRRVRRRVDVPVLCEGGIRERETCEDLLGGGADGEPACDLVGMGRPFYAEPRLGARLLGETGSNADARALCESCNNCTVPQVTGAPGLCRTPSVVRERARLETEGVYERGE</sequence>
<evidence type="ECO:0000313" key="5">
    <source>
        <dbReference type="Proteomes" id="UP000509667"/>
    </source>
</evidence>
<organism evidence="4 5">
    <name type="scientific">Halosimplex rubrum</name>
    <dbReference type="NCBI Taxonomy" id="869889"/>
    <lineage>
        <taxon>Archaea</taxon>
        <taxon>Methanobacteriati</taxon>
        <taxon>Methanobacteriota</taxon>
        <taxon>Stenosarchaea group</taxon>
        <taxon>Halobacteria</taxon>
        <taxon>Halobacteriales</taxon>
        <taxon>Haloarculaceae</taxon>
        <taxon>Halosimplex</taxon>
    </lineage>
</organism>
<proteinExistence type="predicted"/>
<dbReference type="GO" id="GO:0016491">
    <property type="term" value="F:oxidoreductase activity"/>
    <property type="evidence" value="ECO:0007669"/>
    <property type="project" value="UniProtKB-KW"/>
</dbReference>
<evidence type="ECO:0000256" key="1">
    <source>
        <dbReference type="ARBA" id="ARBA00022630"/>
    </source>
</evidence>
<evidence type="ECO:0000259" key="3">
    <source>
        <dbReference type="Pfam" id="PF00724"/>
    </source>
</evidence>
<dbReference type="InterPro" id="IPR001155">
    <property type="entry name" value="OxRdtase_FMN_N"/>
</dbReference>
<dbReference type="PANTHER" id="PTHR43656">
    <property type="entry name" value="BINDING OXIDOREDUCTASE, PUTATIVE (AFU_ORTHOLOGUE AFUA_2G08260)-RELATED"/>
    <property type="match status" value="1"/>
</dbReference>
<name>A0A7D5SY39_9EURY</name>
<keyword evidence="1" id="KW-0285">Flavoprotein</keyword>
<evidence type="ECO:0000256" key="2">
    <source>
        <dbReference type="ARBA" id="ARBA00023002"/>
    </source>
</evidence>
<dbReference type="Proteomes" id="UP000509667">
    <property type="component" value="Chromosome"/>
</dbReference>
<dbReference type="EMBL" id="CP058910">
    <property type="protein sequence ID" value="QLH76008.1"/>
    <property type="molecule type" value="Genomic_DNA"/>
</dbReference>
<dbReference type="GeneID" id="56076439"/>
<dbReference type="KEGG" id="hrr:HZS55_01210"/>
<dbReference type="OrthoDB" id="24876at2157"/>
<dbReference type="PANTHER" id="PTHR43656:SF2">
    <property type="entry name" value="BINDING OXIDOREDUCTASE, PUTATIVE (AFU_ORTHOLOGUE AFUA_2G08260)-RELATED"/>
    <property type="match status" value="1"/>
</dbReference>
<dbReference type="SUPFAM" id="SSF51395">
    <property type="entry name" value="FMN-linked oxidoreductases"/>
    <property type="match status" value="1"/>
</dbReference>
<dbReference type="RefSeq" id="WP_179909952.1">
    <property type="nucleotide sequence ID" value="NZ_CP058910.1"/>
</dbReference>
<protein>
    <submittedName>
        <fullName evidence="4">NADH:flavin oxidoreductase</fullName>
    </submittedName>
</protein>
<dbReference type="Pfam" id="PF00724">
    <property type="entry name" value="Oxidored_FMN"/>
    <property type="match status" value="1"/>
</dbReference>
<dbReference type="AlphaFoldDB" id="A0A7D5SY39"/>
<evidence type="ECO:0000313" key="4">
    <source>
        <dbReference type="EMBL" id="QLH76008.1"/>
    </source>
</evidence>
<keyword evidence="2" id="KW-0560">Oxidoreductase</keyword>
<reference evidence="4 5" key="1">
    <citation type="submission" date="2020-07" db="EMBL/GenBank/DDBJ databases">
        <title>Halosimplex pelagicum sp. nov. and Halosimplex rubrum sp. nov., isolated from salted brown alga Laminaria, and emended description of the genus Halosimplex.</title>
        <authorList>
            <person name="Cui H."/>
        </authorList>
    </citation>
    <scope>NUCLEOTIDE SEQUENCE [LARGE SCALE GENOMIC DNA]</scope>
    <source>
        <strain evidence="4 5">R27</strain>
    </source>
</reference>
<dbReference type="InterPro" id="IPR013785">
    <property type="entry name" value="Aldolase_TIM"/>
</dbReference>
<feature type="domain" description="NADH:flavin oxidoreductase/NADH oxidase N-terminal" evidence="3">
    <location>
        <begin position="6"/>
        <end position="232"/>
    </location>
</feature>